<dbReference type="PANTHER" id="PTHR30469">
    <property type="entry name" value="MULTIDRUG RESISTANCE PROTEIN MDTA"/>
    <property type="match status" value="1"/>
</dbReference>
<name>A0A939D6A7_CLOAM</name>
<proteinExistence type="inferred from homology"/>
<evidence type="ECO:0000256" key="2">
    <source>
        <dbReference type="ARBA" id="ARBA00009477"/>
    </source>
</evidence>
<evidence type="ECO:0000313" key="10">
    <source>
        <dbReference type="Proteomes" id="UP000664545"/>
    </source>
</evidence>
<reference evidence="9" key="1">
    <citation type="submission" date="2021-02" db="EMBL/GenBank/DDBJ databases">
        <title>Abyssanaerobacter marinus gen.nov., sp., nov, anaerobic bacterium isolated from the Onnuri vent field of Indian Ocean and suggestion of Mogibacteriaceae fam. nov., and proposal of reclassification of ambiguous this family's genus member.</title>
        <authorList>
            <person name="Kim Y.J."/>
            <person name="Yang J.-A."/>
        </authorList>
    </citation>
    <scope>NUCLEOTIDE SEQUENCE</scope>
    <source>
        <strain evidence="9">DSM 2634</strain>
    </source>
</reference>
<dbReference type="Gene3D" id="1.10.287.470">
    <property type="entry name" value="Helix hairpin bin"/>
    <property type="match status" value="1"/>
</dbReference>
<organism evidence="9 10">
    <name type="scientific">Clostridium aminobutyricum</name>
    <dbReference type="NCBI Taxonomy" id="33953"/>
    <lineage>
        <taxon>Bacteria</taxon>
        <taxon>Bacillati</taxon>
        <taxon>Bacillota</taxon>
        <taxon>Clostridia</taxon>
        <taxon>Eubacteriales</taxon>
        <taxon>Clostridiaceae</taxon>
        <taxon>Clostridium</taxon>
    </lineage>
</organism>
<dbReference type="SUPFAM" id="SSF111369">
    <property type="entry name" value="HlyD-like secretion proteins"/>
    <property type="match status" value="1"/>
</dbReference>
<comment type="caution">
    <text evidence="9">The sequence shown here is derived from an EMBL/GenBank/DDBJ whole genome shotgun (WGS) entry which is preliminary data.</text>
</comment>
<comment type="similarity">
    <text evidence="2">Belongs to the membrane fusion protein (MFP) (TC 8.A.1) family.</text>
</comment>
<evidence type="ECO:0000259" key="6">
    <source>
        <dbReference type="Pfam" id="PF25917"/>
    </source>
</evidence>
<evidence type="ECO:0000256" key="5">
    <source>
        <dbReference type="SAM" id="Phobius"/>
    </source>
</evidence>
<keyword evidence="5" id="KW-1133">Transmembrane helix</keyword>
<dbReference type="InterPro" id="IPR058792">
    <property type="entry name" value="Beta-barrel_RND_2"/>
</dbReference>
<dbReference type="Gene3D" id="2.40.420.20">
    <property type="match status" value="1"/>
</dbReference>
<evidence type="ECO:0000259" key="8">
    <source>
        <dbReference type="Pfam" id="PF25967"/>
    </source>
</evidence>
<dbReference type="InterPro" id="IPR058627">
    <property type="entry name" value="MdtA-like_C"/>
</dbReference>
<feature type="compositionally biased region" description="Polar residues" evidence="4">
    <location>
        <begin position="1"/>
        <end position="18"/>
    </location>
</feature>
<feature type="domain" description="Multidrug resistance protein MdtA-like barrel-sandwich hybrid" evidence="6">
    <location>
        <begin position="98"/>
        <end position="223"/>
    </location>
</feature>
<dbReference type="Pfam" id="PF25917">
    <property type="entry name" value="BSH_RND"/>
    <property type="match status" value="1"/>
</dbReference>
<dbReference type="Gene3D" id="2.40.30.170">
    <property type="match status" value="1"/>
</dbReference>
<keyword evidence="10" id="KW-1185">Reference proteome</keyword>
<dbReference type="InterPro" id="IPR006143">
    <property type="entry name" value="RND_pump_MFP"/>
</dbReference>
<dbReference type="Pfam" id="PF25967">
    <property type="entry name" value="RND-MFP_C"/>
    <property type="match status" value="1"/>
</dbReference>
<keyword evidence="3" id="KW-0813">Transport</keyword>
<feature type="transmembrane region" description="Helical" evidence="5">
    <location>
        <begin position="39"/>
        <end position="57"/>
    </location>
</feature>
<sequence>MNNTNESQTPEIQETILDSSEEGTPDSPVPQSKKKKKKLITIVAVLLILGLVIFRIVTSMSTGSTEEESLVNVKIAKAEIMSIYTSSPITGRIEPIKEVDIIPMTSGKITSVNVSIGDKVSAGTVLFQIDGTQIATTYNQAKESYNVAKSAFDRVSVLYNQGAASLQDYEQAKMSYVSAQESLTAAGDAYSHCTVTSPINGYVTAVDVSVGNIASQVTAAMTVADVSQLQISSSVSEYIVTELEVGDSVDIYIQTLGEEPYKGSITAISPAPASGSLTYPIKISVDNSSGKIHAGMFAEIKIVSTQKENTLCVPSDCVILKAGKSIVVTLDKNELPVFNEVTTGIDNGKYVEITSGLKDGDTIVISGQQYVTEGTPVIVLEDK</sequence>
<accession>A0A939D6A7</accession>
<evidence type="ECO:0000259" key="7">
    <source>
        <dbReference type="Pfam" id="PF25954"/>
    </source>
</evidence>
<dbReference type="RefSeq" id="WP_206580786.1">
    <property type="nucleotide sequence ID" value="NZ_JAFJZZ010000001.1"/>
</dbReference>
<dbReference type="GO" id="GO:1990281">
    <property type="term" value="C:efflux pump complex"/>
    <property type="evidence" value="ECO:0007669"/>
    <property type="project" value="TreeGrafter"/>
</dbReference>
<dbReference type="InterPro" id="IPR058625">
    <property type="entry name" value="MdtA-like_BSH"/>
</dbReference>
<feature type="domain" description="CusB-like beta-barrel" evidence="7">
    <location>
        <begin position="233"/>
        <end position="304"/>
    </location>
</feature>
<keyword evidence="5" id="KW-0812">Transmembrane</keyword>
<comment type="subcellular location">
    <subcellularLocation>
        <location evidence="1">Cell envelope</location>
    </subcellularLocation>
</comment>
<dbReference type="AlphaFoldDB" id="A0A939D6A7"/>
<evidence type="ECO:0000256" key="1">
    <source>
        <dbReference type="ARBA" id="ARBA00004196"/>
    </source>
</evidence>
<dbReference type="NCBIfam" id="TIGR01730">
    <property type="entry name" value="RND_mfp"/>
    <property type="match status" value="1"/>
</dbReference>
<evidence type="ECO:0000256" key="3">
    <source>
        <dbReference type="ARBA" id="ARBA00022448"/>
    </source>
</evidence>
<dbReference type="EMBL" id="JAFJZZ010000001">
    <property type="protein sequence ID" value="MBN7772007.1"/>
    <property type="molecule type" value="Genomic_DNA"/>
</dbReference>
<dbReference type="Pfam" id="PF25954">
    <property type="entry name" value="Beta-barrel_RND_2"/>
    <property type="match status" value="1"/>
</dbReference>
<feature type="region of interest" description="Disordered" evidence="4">
    <location>
        <begin position="1"/>
        <end position="32"/>
    </location>
</feature>
<gene>
    <name evidence="9" type="ORF">JYB65_01340</name>
</gene>
<evidence type="ECO:0000313" key="9">
    <source>
        <dbReference type="EMBL" id="MBN7772007.1"/>
    </source>
</evidence>
<evidence type="ECO:0000256" key="4">
    <source>
        <dbReference type="SAM" id="MobiDB-lite"/>
    </source>
</evidence>
<dbReference type="Proteomes" id="UP000664545">
    <property type="component" value="Unassembled WGS sequence"/>
</dbReference>
<dbReference type="GO" id="GO:0015562">
    <property type="term" value="F:efflux transmembrane transporter activity"/>
    <property type="evidence" value="ECO:0007669"/>
    <property type="project" value="InterPro"/>
</dbReference>
<keyword evidence="5" id="KW-0472">Membrane</keyword>
<protein>
    <submittedName>
        <fullName evidence="9">Efflux RND transporter periplasmic adaptor subunit</fullName>
    </submittedName>
</protein>
<dbReference type="PANTHER" id="PTHR30469:SF33">
    <property type="entry name" value="SLR1207 PROTEIN"/>
    <property type="match status" value="1"/>
</dbReference>
<dbReference type="Gene3D" id="2.40.50.100">
    <property type="match status" value="1"/>
</dbReference>
<feature type="domain" description="Multidrug resistance protein MdtA-like C-terminal permuted SH3" evidence="8">
    <location>
        <begin position="309"/>
        <end position="369"/>
    </location>
</feature>